<proteinExistence type="predicted"/>
<evidence type="ECO:0000256" key="5">
    <source>
        <dbReference type="ARBA" id="ARBA00022741"/>
    </source>
</evidence>
<keyword evidence="6" id="KW-0418">Kinase</keyword>
<dbReference type="Pfam" id="PF07536">
    <property type="entry name" value="HWE_HK"/>
    <property type="match status" value="1"/>
</dbReference>
<dbReference type="SUPFAM" id="SSF55874">
    <property type="entry name" value="ATPase domain of HSP90 chaperone/DNA topoisomerase II/histidine kinase"/>
    <property type="match status" value="1"/>
</dbReference>
<organism evidence="9">
    <name type="scientific">marine sediment metagenome</name>
    <dbReference type="NCBI Taxonomy" id="412755"/>
    <lineage>
        <taxon>unclassified sequences</taxon>
        <taxon>metagenomes</taxon>
        <taxon>ecological metagenomes</taxon>
    </lineage>
</organism>
<reference evidence="9" key="1">
    <citation type="journal article" date="2015" name="Nature">
        <title>Complex archaea that bridge the gap between prokaryotes and eukaryotes.</title>
        <authorList>
            <person name="Spang A."/>
            <person name="Saw J.H."/>
            <person name="Jorgensen S.L."/>
            <person name="Zaremba-Niedzwiedzka K."/>
            <person name="Martijn J."/>
            <person name="Lind A.E."/>
            <person name="van Eijk R."/>
            <person name="Schleper C."/>
            <person name="Guy L."/>
            <person name="Ettema T.J."/>
        </authorList>
    </citation>
    <scope>NUCLEOTIDE SEQUENCE</scope>
</reference>
<comment type="caution">
    <text evidence="9">The sequence shown here is derived from an EMBL/GenBank/DDBJ whole genome shotgun (WGS) entry which is preliminary data.</text>
</comment>
<evidence type="ECO:0000313" key="9">
    <source>
        <dbReference type="EMBL" id="KKL85585.1"/>
    </source>
</evidence>
<protein>
    <recommendedName>
        <fullName evidence="2">histidine kinase</fullName>
        <ecNumber evidence="2">2.7.13.3</ecNumber>
    </recommendedName>
</protein>
<dbReference type="AlphaFoldDB" id="A0A0F9HV59"/>
<evidence type="ECO:0000256" key="7">
    <source>
        <dbReference type="ARBA" id="ARBA00022840"/>
    </source>
</evidence>
<evidence type="ECO:0000256" key="1">
    <source>
        <dbReference type="ARBA" id="ARBA00000085"/>
    </source>
</evidence>
<dbReference type="GO" id="GO:0005524">
    <property type="term" value="F:ATP binding"/>
    <property type="evidence" value="ECO:0007669"/>
    <property type="project" value="UniProtKB-KW"/>
</dbReference>
<accession>A0A0F9HV59</accession>
<dbReference type="EMBL" id="LAZR01021364">
    <property type="protein sequence ID" value="KKL85585.1"/>
    <property type="molecule type" value="Genomic_DNA"/>
</dbReference>
<dbReference type="EC" id="2.7.13.3" evidence="2"/>
<dbReference type="Pfam" id="PF13596">
    <property type="entry name" value="PAS_10"/>
    <property type="match status" value="1"/>
</dbReference>
<dbReference type="InterPro" id="IPR011102">
    <property type="entry name" value="Sig_transdc_His_kinase_HWE"/>
</dbReference>
<keyword evidence="4" id="KW-0808">Transferase</keyword>
<comment type="catalytic activity">
    <reaction evidence="1">
        <text>ATP + protein L-histidine = ADP + protein N-phospho-L-histidine.</text>
        <dbReference type="EC" id="2.7.13.3"/>
    </reaction>
</comment>
<evidence type="ECO:0000256" key="4">
    <source>
        <dbReference type="ARBA" id="ARBA00022679"/>
    </source>
</evidence>
<sequence>VGDYPELKDHIREVFQTGGIYEHRLYREDEQTHYLVRITPYLSGNERVEGAVVTLVDVTTLAQAEDHQKVLIAELNHRVKNMLAVIITLVKTSLRSNAIDPEVLESLVKRLHSMARAYSLLSERFWTTVGIRDIIKDEMAPFDGDRVHYSGPNLDLEPTQALAVSMVIHELSTNAIKYGALANHEGTLEVRWKLAGKRLVLTWKERDGPRLETPEKNGFGYVLIEGQVEQQLNGQLETTFSAEGLSVQIEFPLEE</sequence>
<evidence type="ECO:0000256" key="3">
    <source>
        <dbReference type="ARBA" id="ARBA00022553"/>
    </source>
</evidence>
<keyword evidence="5" id="KW-0547">Nucleotide-binding</keyword>
<keyword evidence="7" id="KW-0067">ATP-binding</keyword>
<dbReference type="PANTHER" id="PTHR41523">
    <property type="entry name" value="TWO-COMPONENT SYSTEM SENSOR PROTEIN"/>
    <property type="match status" value="1"/>
</dbReference>
<keyword evidence="3" id="KW-0597">Phosphoprotein</keyword>
<dbReference type="SMART" id="SM00911">
    <property type="entry name" value="HWE_HK"/>
    <property type="match status" value="1"/>
</dbReference>
<dbReference type="Gene3D" id="3.30.450.20">
    <property type="entry name" value="PAS domain"/>
    <property type="match status" value="1"/>
</dbReference>
<feature type="domain" description="Signal transduction histidine kinase HWE region" evidence="8">
    <location>
        <begin position="74"/>
        <end position="153"/>
    </location>
</feature>
<feature type="non-terminal residue" evidence="9">
    <location>
        <position position="1"/>
    </location>
</feature>
<name>A0A0F9HV59_9ZZZZ</name>
<dbReference type="PANTHER" id="PTHR41523:SF8">
    <property type="entry name" value="ETHYLENE RESPONSE SENSOR PROTEIN"/>
    <property type="match status" value="1"/>
</dbReference>
<dbReference type="GO" id="GO:0004673">
    <property type="term" value="F:protein histidine kinase activity"/>
    <property type="evidence" value="ECO:0007669"/>
    <property type="project" value="UniProtKB-EC"/>
</dbReference>
<evidence type="ECO:0000256" key="2">
    <source>
        <dbReference type="ARBA" id="ARBA00012438"/>
    </source>
</evidence>
<gene>
    <name evidence="9" type="ORF">LCGC14_1953280</name>
</gene>
<dbReference type="InterPro" id="IPR036890">
    <property type="entry name" value="HATPase_C_sf"/>
</dbReference>
<dbReference type="Gene3D" id="3.30.565.10">
    <property type="entry name" value="Histidine kinase-like ATPase, C-terminal domain"/>
    <property type="match status" value="1"/>
</dbReference>
<evidence type="ECO:0000259" key="8">
    <source>
        <dbReference type="SMART" id="SM00911"/>
    </source>
</evidence>
<evidence type="ECO:0000256" key="6">
    <source>
        <dbReference type="ARBA" id="ARBA00022777"/>
    </source>
</evidence>